<comment type="caution">
    <text evidence="2">The sequence shown here is derived from an EMBL/GenBank/DDBJ whole genome shotgun (WGS) entry which is preliminary data.</text>
</comment>
<dbReference type="SUPFAM" id="SSF53850">
    <property type="entry name" value="Periplasmic binding protein-like II"/>
    <property type="match status" value="1"/>
</dbReference>
<dbReference type="AlphaFoldDB" id="A0AAE3WCS7"/>
<dbReference type="Pfam" id="PF13343">
    <property type="entry name" value="SBP_bac_6"/>
    <property type="match status" value="1"/>
</dbReference>
<protein>
    <submittedName>
        <fullName evidence="2">Extracellular solute-binding protein</fullName>
    </submittedName>
</protein>
<organism evidence="2 3">
    <name type="scientific">Marimonas arenosa</name>
    <dbReference type="NCBI Taxonomy" id="1795305"/>
    <lineage>
        <taxon>Bacteria</taxon>
        <taxon>Pseudomonadati</taxon>
        <taxon>Pseudomonadota</taxon>
        <taxon>Alphaproteobacteria</taxon>
        <taxon>Rhodobacterales</taxon>
        <taxon>Paracoccaceae</taxon>
        <taxon>Marimonas</taxon>
    </lineage>
</organism>
<accession>A0AAE3WCS7</accession>
<gene>
    <name evidence="2" type="ORF">NO357_09215</name>
</gene>
<evidence type="ECO:0000313" key="3">
    <source>
        <dbReference type="Proteomes" id="UP001226762"/>
    </source>
</evidence>
<dbReference type="RefSeq" id="WP_306735338.1">
    <property type="nucleotide sequence ID" value="NZ_JANHAX010000002.1"/>
</dbReference>
<evidence type="ECO:0000256" key="1">
    <source>
        <dbReference type="ARBA" id="ARBA00022729"/>
    </source>
</evidence>
<reference evidence="2" key="1">
    <citation type="submission" date="2022-07" db="EMBL/GenBank/DDBJ databases">
        <authorList>
            <person name="Otstavnykh N."/>
            <person name="Isaeva M."/>
            <person name="Bystritskaya E."/>
        </authorList>
    </citation>
    <scope>NUCLEOTIDE SEQUENCE</scope>
    <source>
        <strain evidence="2">KCTC 52189</strain>
    </source>
</reference>
<name>A0AAE3WCS7_9RHOB</name>
<keyword evidence="1" id="KW-0732">Signal</keyword>
<dbReference type="Proteomes" id="UP001226762">
    <property type="component" value="Unassembled WGS sequence"/>
</dbReference>
<dbReference type="EMBL" id="JANHAX010000002">
    <property type="protein sequence ID" value="MDQ2090075.1"/>
    <property type="molecule type" value="Genomic_DNA"/>
</dbReference>
<dbReference type="PANTHER" id="PTHR30006:SF24">
    <property type="entry name" value="SLL0237 PROTEIN"/>
    <property type="match status" value="1"/>
</dbReference>
<keyword evidence="3" id="KW-1185">Reference proteome</keyword>
<reference evidence="2" key="2">
    <citation type="submission" date="2023-02" db="EMBL/GenBank/DDBJ databases">
        <title>'Rhodoalgimonas zhirmunskyi' gen. nov., isolated from a red alga.</title>
        <authorList>
            <person name="Nedashkovskaya O.I."/>
            <person name="Otstavnykh N.Y."/>
            <person name="Bystritskaya E.P."/>
            <person name="Balabanova L.A."/>
            <person name="Isaeva M.P."/>
        </authorList>
    </citation>
    <scope>NUCLEOTIDE SEQUENCE</scope>
    <source>
        <strain evidence="2">KCTC 52189</strain>
    </source>
</reference>
<dbReference type="CDD" id="cd13518">
    <property type="entry name" value="PBP2_Fe3_thiamine_like"/>
    <property type="match status" value="1"/>
</dbReference>
<dbReference type="PANTHER" id="PTHR30006">
    <property type="entry name" value="THIAMINE-BINDING PERIPLASMIC PROTEIN-RELATED"/>
    <property type="match status" value="1"/>
</dbReference>
<evidence type="ECO:0000313" key="2">
    <source>
        <dbReference type="EMBL" id="MDQ2090075.1"/>
    </source>
</evidence>
<dbReference type="Gene3D" id="3.40.190.10">
    <property type="entry name" value="Periplasmic binding protein-like II"/>
    <property type="match status" value="2"/>
</dbReference>
<sequence>MKIGLAGVTVAVGTLFLVIAVVVGVRRDQGQGALVIYTSVDQQYSEPVFRVFEAETGIAVRAVYDVEAAKTTGLVNRLVAESSNPQAAVFWNGEVSQMQRLVKAGVLAPYRPQALPDGAVVAGSGLWIEFGGRARVLIANTERLGTRSAPGSIRDLESDAWEGPDIAVAYPLFGTTATHALALAQIWGEDETIEFFKALDRKGVRFVAGNSVVRDLVASGQAVFGLTDTDDACSAAQRGAPVTVILPDQAEDASGTLVIPNSVALISSPKPDPNAAKFIDFLISDSTQTMLAQAGWTQVHGSRVMTDPACGLPETLKRLPLRLPEDPTVASRLFRNLKQALVR</sequence>
<proteinExistence type="predicted"/>